<evidence type="ECO:0000256" key="2">
    <source>
        <dbReference type="ARBA" id="ARBA00005585"/>
    </source>
</evidence>
<feature type="compositionally biased region" description="Pro residues" evidence="8">
    <location>
        <begin position="927"/>
        <end position="938"/>
    </location>
</feature>
<dbReference type="InterPro" id="IPR003392">
    <property type="entry name" value="PTHD_SSD"/>
</dbReference>
<dbReference type="SUPFAM" id="SSF82866">
    <property type="entry name" value="Multidrug efflux transporter AcrB transmembrane domain"/>
    <property type="match status" value="2"/>
</dbReference>
<feature type="region of interest" description="Disordered" evidence="8">
    <location>
        <begin position="917"/>
        <end position="957"/>
    </location>
</feature>
<keyword evidence="6 9" id="KW-0472">Membrane</keyword>
<accession>A0AA36CP12</accession>
<feature type="transmembrane region" description="Helical" evidence="9">
    <location>
        <begin position="270"/>
        <end position="291"/>
    </location>
</feature>
<feature type="domain" description="SSD" evidence="10">
    <location>
        <begin position="273"/>
        <end position="430"/>
    </location>
</feature>
<feature type="transmembrane region" description="Helical" evidence="9">
    <location>
        <begin position="708"/>
        <end position="726"/>
    </location>
</feature>
<feature type="transmembrane region" description="Helical" evidence="9">
    <location>
        <begin position="500"/>
        <end position="519"/>
    </location>
</feature>
<evidence type="ECO:0000256" key="9">
    <source>
        <dbReference type="SAM" id="Phobius"/>
    </source>
</evidence>
<sequence>MGLGFGCLERPLANFFYSYGILVARNPYPFIAVPILLTLALSSGFFQLEVEQDAVYLFTPTDAPSKTERRIIHELWPVHENNFVPGRGVVTSREAQVAVMARNDGNILEGHYTAAIERLDAYIQNRIQVRHRNKTYTYRDLCLKYGDTGCVTNDHIRIISALYEHGFNITYPYFRAGNRGGYIGSAMGGVTFARGDNDTVLVAKAKAWLMLYQLKFYPANVSVISAKWEKAFKDHLSHYPPDPLISVTFFHSQTLADELTKNAESLVPKFITSFVMLVLFSIACSIVTIHGTWHIDWVLSKPVLSVLGVFNAGMGIASAVGFLVLIGVPYTDIVAVMPFLVVAVGTDNMFLMVACVRRTNRAWSVERRIGECMSDAAVSITITALTDAFSFGVGTITTIPAVQIFCIYTCLALVLTFLYQLTFFCALLSLATEWEARGLHCILHRPTVPPKLQNTSSVFDRVLWLGSRPHPDPNHETNKRSCGATRFFQDIFAPILMHPVMKGIAALWYCIYMALAIYGCTQLREGLEPVNLLVDDSYATPHYRVLEKYFWKYGATVQIVVTNPPDMRDVGNRAILKQMAHDFATTKHSMGDGSLQWWLPEMERFYGKQTVDISSEEFLSLAANFFYEMRNDPWPVDVKWRRAGDGRFEISAFRFLVGMKSISSTTDQQDATNVFREVAARYSQYNVSTYMPLWLFTDQYALVVPNTLQDIVVAVLCMLAIAFVLIPQPFCALWVAFTIGSIDVGVLGFMTLWGVNLDAISMITIIMSVGFSVDYSAHITYGYVISKEPEPRHRVRDALGDLGWPVIQGAASTILAVALLANVPAYMIVTFFKTVFLAITIGLVHGLVFLPLMLSVFVRGCCTVGYRHDDEQFTLPLPPSNHSYTSGDNPIHSFGMSHLGKDVPRHPAPVIPAYDNGGYQTAEIRRPPPAHPPPPIPRRPQQGQYESVGPPRPPRRF</sequence>
<keyword evidence="3" id="KW-1003">Cell membrane</keyword>
<dbReference type="AlphaFoldDB" id="A0AA36CP12"/>
<feature type="transmembrane region" description="Helical" evidence="9">
    <location>
        <begin position="806"/>
        <end position="829"/>
    </location>
</feature>
<proteinExistence type="inferred from homology"/>
<evidence type="ECO:0000256" key="1">
    <source>
        <dbReference type="ARBA" id="ARBA00004651"/>
    </source>
</evidence>
<dbReference type="Proteomes" id="UP001177023">
    <property type="component" value="Unassembled WGS sequence"/>
</dbReference>
<name>A0AA36CP12_9BILA</name>
<dbReference type="GO" id="GO:0030659">
    <property type="term" value="C:cytoplasmic vesicle membrane"/>
    <property type="evidence" value="ECO:0007669"/>
    <property type="project" value="TreeGrafter"/>
</dbReference>
<evidence type="ECO:0000256" key="7">
    <source>
        <dbReference type="ARBA" id="ARBA00023180"/>
    </source>
</evidence>
<organism evidence="11 12">
    <name type="scientific">Mesorhabditis spiculigera</name>
    <dbReference type="NCBI Taxonomy" id="96644"/>
    <lineage>
        <taxon>Eukaryota</taxon>
        <taxon>Metazoa</taxon>
        <taxon>Ecdysozoa</taxon>
        <taxon>Nematoda</taxon>
        <taxon>Chromadorea</taxon>
        <taxon>Rhabditida</taxon>
        <taxon>Rhabditina</taxon>
        <taxon>Rhabditomorpha</taxon>
        <taxon>Rhabditoidea</taxon>
        <taxon>Rhabditidae</taxon>
        <taxon>Mesorhabditinae</taxon>
        <taxon>Mesorhabditis</taxon>
    </lineage>
</organism>
<feature type="transmembrane region" description="Helical" evidence="9">
    <location>
        <begin position="303"/>
        <end position="327"/>
    </location>
</feature>
<gene>
    <name evidence="11" type="ORF">MSPICULIGERA_LOCUS10758</name>
</gene>
<dbReference type="InterPro" id="IPR051697">
    <property type="entry name" value="Patched_domain-protein"/>
</dbReference>
<evidence type="ECO:0000256" key="6">
    <source>
        <dbReference type="ARBA" id="ARBA00023136"/>
    </source>
</evidence>
<feature type="transmembrane region" description="Helical" evidence="9">
    <location>
        <begin position="759"/>
        <end position="785"/>
    </location>
</feature>
<protein>
    <recommendedName>
        <fullName evidence="10">SSD domain-containing protein</fullName>
    </recommendedName>
</protein>
<evidence type="ECO:0000313" key="11">
    <source>
        <dbReference type="EMBL" id="CAJ0572370.1"/>
    </source>
</evidence>
<keyword evidence="4 9" id="KW-0812">Transmembrane</keyword>
<evidence type="ECO:0000313" key="12">
    <source>
        <dbReference type="Proteomes" id="UP001177023"/>
    </source>
</evidence>
<dbReference type="InterPro" id="IPR000731">
    <property type="entry name" value="SSD"/>
</dbReference>
<dbReference type="FunFam" id="1.20.1640.10:FF:000013">
    <property type="entry name" value="PaTched Related family"/>
    <property type="match status" value="1"/>
</dbReference>
<feature type="transmembrane region" description="Helical" evidence="9">
    <location>
        <begin position="733"/>
        <end position="753"/>
    </location>
</feature>
<dbReference type="GO" id="GO:0018996">
    <property type="term" value="P:molting cycle, collagen and cuticulin-based cuticle"/>
    <property type="evidence" value="ECO:0007669"/>
    <property type="project" value="TreeGrafter"/>
</dbReference>
<feature type="transmembrane region" description="Helical" evidence="9">
    <location>
        <begin position="333"/>
        <end position="356"/>
    </location>
</feature>
<evidence type="ECO:0000256" key="5">
    <source>
        <dbReference type="ARBA" id="ARBA00022989"/>
    </source>
</evidence>
<comment type="subcellular location">
    <subcellularLocation>
        <location evidence="1">Cell membrane</location>
        <topology evidence="1">Multi-pass membrane protein</topology>
    </subcellularLocation>
</comment>
<dbReference type="PANTHER" id="PTHR10796">
    <property type="entry name" value="PATCHED-RELATED"/>
    <property type="match status" value="1"/>
</dbReference>
<evidence type="ECO:0000259" key="10">
    <source>
        <dbReference type="PROSITE" id="PS50156"/>
    </source>
</evidence>
<dbReference type="GO" id="GO:0006897">
    <property type="term" value="P:endocytosis"/>
    <property type="evidence" value="ECO:0007669"/>
    <property type="project" value="TreeGrafter"/>
</dbReference>
<feature type="transmembrane region" description="Helical" evidence="9">
    <location>
        <begin position="835"/>
        <end position="858"/>
    </location>
</feature>
<dbReference type="Pfam" id="PF02460">
    <property type="entry name" value="Patched"/>
    <property type="match status" value="1"/>
</dbReference>
<keyword evidence="7" id="KW-0325">Glycoprotein</keyword>
<dbReference type="Gene3D" id="1.20.1640.10">
    <property type="entry name" value="Multidrug efflux transporter AcrB transmembrane domain"/>
    <property type="match status" value="2"/>
</dbReference>
<feature type="transmembrane region" description="Helical" evidence="9">
    <location>
        <begin position="376"/>
        <end position="396"/>
    </location>
</feature>
<dbReference type="PROSITE" id="PS50156">
    <property type="entry name" value="SSD"/>
    <property type="match status" value="1"/>
</dbReference>
<dbReference type="PANTHER" id="PTHR10796:SF92">
    <property type="entry name" value="PATCHED-RELATED, ISOFORM A"/>
    <property type="match status" value="1"/>
</dbReference>
<dbReference type="GO" id="GO:0005886">
    <property type="term" value="C:plasma membrane"/>
    <property type="evidence" value="ECO:0007669"/>
    <property type="project" value="UniProtKB-SubCell"/>
</dbReference>
<feature type="transmembrane region" description="Helical" evidence="9">
    <location>
        <begin position="402"/>
        <end position="430"/>
    </location>
</feature>
<reference evidence="11" key="1">
    <citation type="submission" date="2023-06" db="EMBL/GenBank/DDBJ databases">
        <authorList>
            <person name="Delattre M."/>
        </authorList>
    </citation>
    <scope>NUCLEOTIDE SEQUENCE</scope>
    <source>
        <strain evidence="11">AF72</strain>
    </source>
</reference>
<keyword evidence="12" id="KW-1185">Reference proteome</keyword>
<comment type="similarity">
    <text evidence="2">Belongs to the patched family.</text>
</comment>
<evidence type="ECO:0000256" key="3">
    <source>
        <dbReference type="ARBA" id="ARBA00022475"/>
    </source>
</evidence>
<feature type="non-terminal residue" evidence="11">
    <location>
        <position position="957"/>
    </location>
</feature>
<keyword evidence="5 9" id="KW-1133">Transmembrane helix</keyword>
<evidence type="ECO:0000256" key="8">
    <source>
        <dbReference type="SAM" id="MobiDB-lite"/>
    </source>
</evidence>
<evidence type="ECO:0000256" key="4">
    <source>
        <dbReference type="ARBA" id="ARBA00022692"/>
    </source>
</evidence>
<comment type="caution">
    <text evidence="11">The sequence shown here is derived from an EMBL/GenBank/DDBJ whole genome shotgun (WGS) entry which is preliminary data.</text>
</comment>
<dbReference type="EMBL" id="CATQJA010002597">
    <property type="protein sequence ID" value="CAJ0572370.1"/>
    <property type="molecule type" value="Genomic_DNA"/>
</dbReference>